<keyword evidence="4" id="KW-0378">Hydrolase</keyword>
<comment type="similarity">
    <text evidence="2">Belongs to the glycosyl hydrolase 15 family.</text>
</comment>
<proteinExistence type="inferred from homology"/>
<evidence type="ECO:0000256" key="7">
    <source>
        <dbReference type="ARBA" id="ARBA00023326"/>
    </source>
</evidence>
<dbReference type="PANTHER" id="PTHR31616:SF9">
    <property type="entry name" value="GLUCOAMYLASE, INTRACELLULAR SPORULATION-SPECIFIC"/>
    <property type="match status" value="1"/>
</dbReference>
<evidence type="ECO:0000313" key="10">
    <source>
        <dbReference type="Proteomes" id="UP000432089"/>
    </source>
</evidence>
<dbReference type="GO" id="GO:0004339">
    <property type="term" value="F:glucan 1,4-alpha-glucosidase activity"/>
    <property type="evidence" value="ECO:0007669"/>
    <property type="project" value="UniProtKB-EC"/>
</dbReference>
<organism evidence="9 10">
    <name type="scientific">Plantimonas leprariae</name>
    <dbReference type="NCBI Taxonomy" id="2615207"/>
    <lineage>
        <taxon>Bacteria</taxon>
        <taxon>Pseudomonadati</taxon>
        <taxon>Pseudomonadota</taxon>
        <taxon>Alphaproteobacteria</taxon>
        <taxon>Hyphomicrobiales</taxon>
        <taxon>Aurantimonadaceae</taxon>
        <taxon>Plantimonas</taxon>
    </lineage>
</organism>
<dbReference type="EC" id="3.2.1.3" evidence="3"/>
<evidence type="ECO:0000259" key="8">
    <source>
        <dbReference type="Pfam" id="PF00723"/>
    </source>
</evidence>
<dbReference type="Gene3D" id="1.50.10.10">
    <property type="match status" value="1"/>
</dbReference>
<keyword evidence="7" id="KW-0624">Polysaccharide degradation</keyword>
<sequence length="448" mass="48560">MLGAISATDLVKTRPGFGQTIVPCPGSVLASPVPASYDPDPDYFFHWYRDSAIVIDALRVARIEGLVGDVAAERLAEFVEFTLSLDRMDRDGLSGLARFRADVAPDFLRYVRDAAEIGRRAADWVRAETRVNPDATPDFTRWDRPQADGVALRAIALLRWWGETDAGLHGGMRAVIEADLAFTLARSAEPSFDIWEEELGHHYYTYLVQSEALELGAAWFAGLDRRKEAQACAAGASELATRLERFWDAGLGFIRSRQGVADGSDRKALDAANLLAVIHAGRASGPHSVLDPRVQASLAAFETLFEAEYAINRDRPAGRGPALGRYAGDTYYSGGAYYFSTLGAAEFYYRLAVALSDGAELPAAPENACFRARLPAGRDRRSSAAAALRRGDAILHTVRAFTPACGALSEQFDQTTGEQTSAKHLTWSYAAFVTAAAARSAATGRLRA</sequence>
<dbReference type="GO" id="GO:0000272">
    <property type="term" value="P:polysaccharide catabolic process"/>
    <property type="evidence" value="ECO:0007669"/>
    <property type="project" value="UniProtKB-KW"/>
</dbReference>
<evidence type="ECO:0000256" key="4">
    <source>
        <dbReference type="ARBA" id="ARBA00022801"/>
    </source>
</evidence>
<dbReference type="InterPro" id="IPR011613">
    <property type="entry name" value="GH15-like"/>
</dbReference>
<reference evidence="9 10" key="1">
    <citation type="submission" date="2019-09" db="EMBL/GenBank/DDBJ databases">
        <title>YIM 132180 draft genome.</title>
        <authorList>
            <person name="Zhang K."/>
        </authorList>
    </citation>
    <scope>NUCLEOTIDE SEQUENCE [LARGE SCALE GENOMIC DNA]</scope>
    <source>
        <strain evidence="9 10">YIM 132180</strain>
    </source>
</reference>
<feature type="domain" description="GH15-like" evidence="8">
    <location>
        <begin position="141"/>
        <end position="436"/>
    </location>
</feature>
<evidence type="ECO:0000256" key="3">
    <source>
        <dbReference type="ARBA" id="ARBA00012593"/>
    </source>
</evidence>
<keyword evidence="10" id="KW-1185">Reference proteome</keyword>
<name>A0A7V7PMW9_9HYPH</name>
<comment type="catalytic activity">
    <reaction evidence="1">
        <text>Hydrolysis of terminal (1-&gt;4)-linked alpha-D-glucose residues successively from non-reducing ends of the chains with release of beta-D-glucose.</text>
        <dbReference type="EC" id="3.2.1.3"/>
    </reaction>
</comment>
<dbReference type="PRINTS" id="PR00736">
    <property type="entry name" value="GLHYDRLASE15"/>
</dbReference>
<dbReference type="Proteomes" id="UP000432089">
    <property type="component" value="Unassembled WGS sequence"/>
</dbReference>
<evidence type="ECO:0000256" key="5">
    <source>
        <dbReference type="ARBA" id="ARBA00023277"/>
    </source>
</evidence>
<comment type="caution">
    <text evidence="9">The sequence shown here is derived from an EMBL/GenBank/DDBJ whole genome shotgun (WGS) entry which is preliminary data.</text>
</comment>
<dbReference type="EMBL" id="VZDO01000013">
    <property type="protein sequence ID" value="KAB0678559.1"/>
    <property type="molecule type" value="Genomic_DNA"/>
</dbReference>
<protein>
    <recommendedName>
        <fullName evidence="3">glucan 1,4-alpha-glucosidase</fullName>
        <ecNumber evidence="3">3.2.1.3</ecNumber>
    </recommendedName>
</protein>
<dbReference type="AlphaFoldDB" id="A0A7V7PMW9"/>
<gene>
    <name evidence="9" type="ORF">F6X38_15795</name>
</gene>
<dbReference type="InterPro" id="IPR000165">
    <property type="entry name" value="Glucoamylase"/>
</dbReference>
<dbReference type="SUPFAM" id="SSF48208">
    <property type="entry name" value="Six-hairpin glycosidases"/>
    <property type="match status" value="1"/>
</dbReference>
<dbReference type="Pfam" id="PF00723">
    <property type="entry name" value="Glyco_hydro_15"/>
    <property type="match status" value="1"/>
</dbReference>
<evidence type="ECO:0000256" key="2">
    <source>
        <dbReference type="ARBA" id="ARBA00006188"/>
    </source>
</evidence>
<dbReference type="InterPro" id="IPR012341">
    <property type="entry name" value="6hp_glycosidase-like_sf"/>
</dbReference>
<evidence type="ECO:0000256" key="6">
    <source>
        <dbReference type="ARBA" id="ARBA00023295"/>
    </source>
</evidence>
<dbReference type="InterPro" id="IPR008928">
    <property type="entry name" value="6-hairpin_glycosidase_sf"/>
</dbReference>
<evidence type="ECO:0000313" key="9">
    <source>
        <dbReference type="EMBL" id="KAB0678559.1"/>
    </source>
</evidence>
<keyword evidence="6" id="KW-0326">Glycosidase</keyword>
<evidence type="ECO:0000256" key="1">
    <source>
        <dbReference type="ARBA" id="ARBA00001863"/>
    </source>
</evidence>
<dbReference type="PANTHER" id="PTHR31616">
    <property type="entry name" value="TREHALASE"/>
    <property type="match status" value="1"/>
</dbReference>
<keyword evidence="5" id="KW-0119">Carbohydrate metabolism</keyword>
<accession>A0A7V7PMW9</accession>